<evidence type="ECO:0000256" key="4">
    <source>
        <dbReference type="SAM" id="SignalP"/>
    </source>
</evidence>
<dbReference type="Pfam" id="PF12796">
    <property type="entry name" value="Ank_2"/>
    <property type="match status" value="3"/>
</dbReference>
<proteinExistence type="predicted"/>
<dbReference type="KEGG" id="fek:C1H87_18680"/>
<dbReference type="EMBL" id="CP025791">
    <property type="protein sequence ID" value="AUP80627.1"/>
    <property type="molecule type" value="Genomic_DNA"/>
</dbReference>
<keyword evidence="6" id="KW-1185">Reference proteome</keyword>
<feature type="repeat" description="ANK" evidence="3">
    <location>
        <begin position="264"/>
        <end position="297"/>
    </location>
</feature>
<keyword evidence="2 3" id="KW-0040">ANK repeat</keyword>
<evidence type="ECO:0000256" key="1">
    <source>
        <dbReference type="ARBA" id="ARBA00022737"/>
    </source>
</evidence>
<gene>
    <name evidence="5" type="ORF">C1H87_18680</name>
</gene>
<dbReference type="Proteomes" id="UP000235826">
    <property type="component" value="Chromosome"/>
</dbReference>
<sequence>MKVLKLPIVFLLLVSTLQAQENIFWKRDFWKNNPTIEVIEQKIKEGNDIAALNPYGFDAVVYAILEKTPNKTIKHLLSKKGNGANKLTHDKRTYVFWAAYKGNLELMEYLISKNARMDLKDSHGFSVLTFAAVVGITDTAIYDLCIKNGIDVKTDKEEHGANALLLIIPHLKNFEMVDYFTKKGLRIDSKDNQGNGVFNYTARAGNKIMLEKLIEKGLFHNKPNNNGGNAILMATQGSRSGYNSLGFLKYLEGLGINPNITNNDGTTPLHHLAYGNKDLKTLNYFLKKGVDVNQFDKDGNTALINACGDNTLEIITALALKTKDLNKVNKNGQSALIKAINNSPSIISFLIKKGADVHVIDAKGNNLAFYLFKTFSSRKKEVFDKKVKLLISTGFNIKSTQKNGNTLYHLAIYNGDLELLQYVNTLGIDINAKNKDGLTPLHLAAMKAKNVDVLKYLLSVKADKAIKSDFDESVYDLAKENELLKQNNIDINFLK</sequence>
<keyword evidence="4" id="KW-0732">Signal</keyword>
<feature type="repeat" description="ANK" evidence="3">
    <location>
        <begin position="403"/>
        <end position="435"/>
    </location>
</feature>
<dbReference type="InterPro" id="IPR002110">
    <property type="entry name" value="Ankyrin_rpt"/>
</dbReference>
<dbReference type="RefSeq" id="WP_102757273.1">
    <property type="nucleotide sequence ID" value="NZ_CP025791.1"/>
</dbReference>
<dbReference type="PANTHER" id="PTHR24198">
    <property type="entry name" value="ANKYRIN REPEAT AND PROTEIN KINASE DOMAIN-CONTAINING PROTEIN"/>
    <property type="match status" value="1"/>
</dbReference>
<dbReference type="InterPro" id="IPR036770">
    <property type="entry name" value="Ankyrin_rpt-contain_sf"/>
</dbReference>
<dbReference type="Gene3D" id="1.25.40.20">
    <property type="entry name" value="Ankyrin repeat-containing domain"/>
    <property type="match status" value="3"/>
</dbReference>
<organism evidence="5 6">
    <name type="scientific">Flavivirga eckloniae</name>
    <dbReference type="NCBI Taxonomy" id="1803846"/>
    <lineage>
        <taxon>Bacteria</taxon>
        <taxon>Pseudomonadati</taxon>
        <taxon>Bacteroidota</taxon>
        <taxon>Flavobacteriia</taxon>
        <taxon>Flavobacteriales</taxon>
        <taxon>Flavobacteriaceae</taxon>
        <taxon>Flavivirga</taxon>
    </lineage>
</organism>
<dbReference type="PROSITE" id="PS50088">
    <property type="entry name" value="ANK_REPEAT"/>
    <property type="match status" value="4"/>
</dbReference>
<dbReference type="AlphaFoldDB" id="A0A2K9PVT1"/>
<evidence type="ECO:0000313" key="5">
    <source>
        <dbReference type="EMBL" id="AUP80627.1"/>
    </source>
</evidence>
<dbReference type="PANTHER" id="PTHR24198:SF165">
    <property type="entry name" value="ANKYRIN REPEAT-CONTAINING PROTEIN-RELATED"/>
    <property type="match status" value="1"/>
</dbReference>
<name>A0A2K9PVT1_9FLAO</name>
<accession>A0A2K9PVT1</accession>
<dbReference type="SMART" id="SM00248">
    <property type="entry name" value="ANK"/>
    <property type="match status" value="10"/>
</dbReference>
<keyword evidence="1" id="KW-0677">Repeat</keyword>
<feature type="repeat" description="ANK" evidence="3">
    <location>
        <begin position="90"/>
        <end position="122"/>
    </location>
</feature>
<protein>
    <submittedName>
        <fullName evidence="5">Uncharacterized protein</fullName>
    </submittedName>
</protein>
<feature type="signal peptide" evidence="4">
    <location>
        <begin position="1"/>
        <end position="19"/>
    </location>
</feature>
<evidence type="ECO:0000313" key="6">
    <source>
        <dbReference type="Proteomes" id="UP000235826"/>
    </source>
</evidence>
<evidence type="ECO:0000256" key="2">
    <source>
        <dbReference type="ARBA" id="ARBA00023043"/>
    </source>
</evidence>
<reference evidence="5 6" key="1">
    <citation type="submission" date="2018-01" db="EMBL/GenBank/DDBJ databases">
        <title>Complete genome sequence of Flavivirga eckloniae ECD14 isolated from seaweed Ecklonia cava.</title>
        <authorList>
            <person name="Lee J.H."/>
            <person name="Baik K.S."/>
            <person name="Seong C.N."/>
        </authorList>
    </citation>
    <scope>NUCLEOTIDE SEQUENCE [LARGE SCALE GENOMIC DNA]</scope>
    <source>
        <strain evidence="5 6">ECD14</strain>
    </source>
</reference>
<dbReference type="SUPFAM" id="SSF48403">
    <property type="entry name" value="Ankyrin repeat"/>
    <property type="match status" value="2"/>
</dbReference>
<feature type="chain" id="PRO_5014778703" evidence="4">
    <location>
        <begin position="20"/>
        <end position="495"/>
    </location>
</feature>
<evidence type="ECO:0000256" key="3">
    <source>
        <dbReference type="PROSITE-ProRule" id="PRU00023"/>
    </source>
</evidence>
<dbReference type="OrthoDB" id="2575953at2"/>
<dbReference type="PROSITE" id="PS50297">
    <property type="entry name" value="ANK_REP_REGION"/>
    <property type="match status" value="3"/>
</dbReference>
<feature type="repeat" description="ANK" evidence="3">
    <location>
        <begin position="436"/>
        <end position="469"/>
    </location>
</feature>